<dbReference type="Proteomes" id="UP001595579">
    <property type="component" value="Unassembled WGS sequence"/>
</dbReference>
<evidence type="ECO:0000256" key="1">
    <source>
        <dbReference type="SAM" id="MobiDB-lite"/>
    </source>
</evidence>
<comment type="caution">
    <text evidence="2">The sequence shown here is derived from an EMBL/GenBank/DDBJ whole genome shotgun (WGS) entry which is preliminary data.</text>
</comment>
<feature type="compositionally biased region" description="Basic and acidic residues" evidence="1">
    <location>
        <begin position="47"/>
        <end position="59"/>
    </location>
</feature>
<gene>
    <name evidence="2" type="ORF">ACFOEV_11935</name>
</gene>
<feature type="compositionally biased region" description="Pro residues" evidence="1">
    <location>
        <begin position="103"/>
        <end position="113"/>
    </location>
</feature>
<organism evidence="2 3">
    <name type="scientific">Litchfieldella rifensis</name>
    <dbReference type="NCBI Taxonomy" id="762643"/>
    <lineage>
        <taxon>Bacteria</taxon>
        <taxon>Pseudomonadati</taxon>
        <taxon>Pseudomonadota</taxon>
        <taxon>Gammaproteobacteria</taxon>
        <taxon>Oceanospirillales</taxon>
        <taxon>Halomonadaceae</taxon>
        <taxon>Litchfieldella</taxon>
    </lineage>
</organism>
<accession>A0ABV7LPA9</accession>
<dbReference type="EMBL" id="JBHRUG010000026">
    <property type="protein sequence ID" value="MFC3284313.1"/>
    <property type="molecule type" value="Genomic_DNA"/>
</dbReference>
<sequence length="271" mass="29592">MTTEPQRLQYLEAMGLTAWVGRYRLPNARPSPECEWELPEAEPAKPPGERLHALLDQRTEVPAPRPEPEPPPARHAGRARALLGGSPAAPAEPASQDTSPVATPGPEPAPAEPQQPLRFTLQVAALDGRWLIVVPSETPPTATAQRLLANLLQAAGIVPNTAPDFQTFRWPMMDELPVEAPQDEARDGLRAFVDGRRRDGWRPERILVFGSHAVLEAVLALTGGHCALLEIPGWQGPALDTLATDASAKRGLWPLLRRWGKQWRVAEPDGE</sequence>
<proteinExistence type="predicted"/>
<dbReference type="RefSeq" id="WP_386774180.1">
    <property type="nucleotide sequence ID" value="NZ_JBHRUG010000026.1"/>
</dbReference>
<reference evidence="3" key="1">
    <citation type="journal article" date="2019" name="Int. J. Syst. Evol. Microbiol.">
        <title>The Global Catalogue of Microorganisms (GCM) 10K type strain sequencing project: providing services to taxonomists for standard genome sequencing and annotation.</title>
        <authorList>
            <consortium name="The Broad Institute Genomics Platform"/>
            <consortium name="The Broad Institute Genome Sequencing Center for Infectious Disease"/>
            <person name="Wu L."/>
            <person name="Ma J."/>
        </authorList>
    </citation>
    <scope>NUCLEOTIDE SEQUENCE [LARGE SCALE GENOMIC DNA]</scope>
    <source>
        <strain evidence="3">CECT 7698</strain>
    </source>
</reference>
<keyword evidence="3" id="KW-1185">Reference proteome</keyword>
<evidence type="ECO:0000313" key="3">
    <source>
        <dbReference type="Proteomes" id="UP001595579"/>
    </source>
</evidence>
<evidence type="ECO:0000313" key="2">
    <source>
        <dbReference type="EMBL" id="MFC3284313.1"/>
    </source>
</evidence>
<feature type="region of interest" description="Disordered" evidence="1">
    <location>
        <begin position="26"/>
        <end position="115"/>
    </location>
</feature>
<name>A0ABV7LPA9_9GAMM</name>
<protein>
    <submittedName>
        <fullName evidence="2">Uncharacterized protein</fullName>
    </submittedName>
</protein>
<feature type="compositionally biased region" description="Pro residues" evidence="1">
    <location>
        <begin position="63"/>
        <end position="73"/>
    </location>
</feature>
<feature type="compositionally biased region" description="Low complexity" evidence="1">
    <location>
        <begin position="79"/>
        <end position="95"/>
    </location>
</feature>